<dbReference type="EMBL" id="CP042345">
    <property type="protein sequence ID" value="QEA17391.1"/>
    <property type="molecule type" value="Genomic_DNA"/>
</dbReference>
<dbReference type="InterPro" id="IPR000014">
    <property type="entry name" value="PAS"/>
</dbReference>
<dbReference type="PROSITE" id="PS50887">
    <property type="entry name" value="GGDEF"/>
    <property type="match status" value="1"/>
</dbReference>
<evidence type="ECO:0000259" key="1">
    <source>
        <dbReference type="PROSITE" id="PS50887"/>
    </source>
</evidence>
<dbReference type="InterPro" id="IPR000160">
    <property type="entry name" value="GGDEF_dom"/>
</dbReference>
<dbReference type="SUPFAM" id="SSF55073">
    <property type="entry name" value="Nucleotide cyclase"/>
    <property type="match status" value="1"/>
</dbReference>
<dbReference type="InterPro" id="IPR052155">
    <property type="entry name" value="Biofilm_reg_signaling"/>
</dbReference>
<dbReference type="RefSeq" id="WP_147088618.1">
    <property type="nucleotide sequence ID" value="NZ_BAABJD010000002.1"/>
</dbReference>
<evidence type="ECO:0000313" key="3">
    <source>
        <dbReference type="EMBL" id="QEA17391.1"/>
    </source>
</evidence>
<dbReference type="PANTHER" id="PTHR44757:SF2">
    <property type="entry name" value="BIOFILM ARCHITECTURE MAINTENANCE PROTEIN MBAA"/>
    <property type="match status" value="1"/>
</dbReference>
<accession>A0A5B8S1R6</accession>
<dbReference type="NCBIfam" id="TIGR00254">
    <property type="entry name" value="GGDEF"/>
    <property type="match status" value="1"/>
</dbReference>
<dbReference type="EMBL" id="CP042345">
    <property type="protein sequence ID" value="QEA14637.1"/>
    <property type="molecule type" value="Genomic_DNA"/>
</dbReference>
<dbReference type="CDD" id="cd00130">
    <property type="entry name" value="PAS"/>
    <property type="match status" value="1"/>
</dbReference>
<dbReference type="OrthoDB" id="9812260at2"/>
<dbReference type="NCBIfam" id="TIGR00229">
    <property type="entry name" value="sensory_box"/>
    <property type="match status" value="1"/>
</dbReference>
<gene>
    <name evidence="2" type="ORF">FRF71_00020</name>
    <name evidence="3" type="ORF">FRF71_15300</name>
</gene>
<dbReference type="KEGG" id="ngf:FRF71_00020"/>
<reference evidence="2 4" key="1">
    <citation type="journal article" date="2013" name="J. Microbiol. Biotechnol.">
        <title>Novosphingobium ginsenosidimutans sp. nov., with the ability to convert ginsenoside.</title>
        <authorList>
            <person name="Kim J.K."/>
            <person name="He D."/>
            <person name="Liu Q.M."/>
            <person name="Park H.Y."/>
            <person name="Jung M.S."/>
            <person name="Yoon M.H."/>
            <person name="Kim S.C."/>
            <person name="Im W.T."/>
        </authorList>
    </citation>
    <scope>NUCLEOTIDE SEQUENCE [LARGE SCALE GENOMIC DNA]</scope>
    <source>
        <strain evidence="2 4">FW-6</strain>
    </source>
</reference>
<name>A0A5B8S1R6_9SPHN</name>
<dbReference type="Pfam" id="PF08448">
    <property type="entry name" value="PAS_4"/>
    <property type="match status" value="1"/>
</dbReference>
<protein>
    <submittedName>
        <fullName evidence="2">GGDEF domain-containing protein</fullName>
    </submittedName>
</protein>
<keyword evidence="4" id="KW-1185">Reference proteome</keyword>
<evidence type="ECO:0000313" key="2">
    <source>
        <dbReference type="EMBL" id="QEA14637.1"/>
    </source>
</evidence>
<reference evidence="2" key="2">
    <citation type="submission" date="2019-08" db="EMBL/GenBank/DDBJ databases">
        <authorList>
            <person name="Im W.-T."/>
        </authorList>
    </citation>
    <scope>NUCLEOTIDE SEQUENCE</scope>
    <source>
        <strain evidence="2">FW-6</strain>
    </source>
</reference>
<feature type="domain" description="GGDEF" evidence="1">
    <location>
        <begin position="157"/>
        <end position="287"/>
    </location>
</feature>
<dbReference type="Gene3D" id="3.30.450.20">
    <property type="entry name" value="PAS domain"/>
    <property type="match status" value="1"/>
</dbReference>
<dbReference type="PANTHER" id="PTHR44757">
    <property type="entry name" value="DIGUANYLATE CYCLASE DGCP"/>
    <property type="match status" value="1"/>
</dbReference>
<dbReference type="SMART" id="SM00267">
    <property type="entry name" value="GGDEF"/>
    <property type="match status" value="1"/>
</dbReference>
<dbReference type="Proteomes" id="UP000321172">
    <property type="component" value="Chromosome"/>
</dbReference>
<sequence length="306" mass="33274">MGVHFVPRGDGVLLRLWAGVSSEIALACDRQGQITELCGALPGDPIGRPLWDLAVPRQRERLRQAYAAALAQDRRSDWIELALRGSNGAREWHELRIDPVTFGPDHSLGAICVLRSITERRRLEREAFAAAMTDPLTGFTNRTAFMAMLAHLAEQDVPGALALVDLDRFRVFNLRYGHAAGDRLLVSFAGLLRQVTRPDHILSRTDGETFAVIMPGADLSEARTTAGAITSALANVASGAQRGELPFTASIGLALLGPDNDASLRCAELAVTDAKARGRARIGLCPSRLRLPWTWRQTLREQATAA</sequence>
<dbReference type="AlphaFoldDB" id="A0A5B8S1R6"/>
<dbReference type="KEGG" id="ngf:FRF71_15300"/>
<dbReference type="InterPro" id="IPR043128">
    <property type="entry name" value="Rev_trsase/Diguanyl_cyclase"/>
</dbReference>
<dbReference type="InterPro" id="IPR029787">
    <property type="entry name" value="Nucleotide_cyclase"/>
</dbReference>
<dbReference type="CDD" id="cd01949">
    <property type="entry name" value="GGDEF"/>
    <property type="match status" value="1"/>
</dbReference>
<dbReference type="Pfam" id="PF00990">
    <property type="entry name" value="GGDEF"/>
    <property type="match status" value="1"/>
</dbReference>
<organism evidence="2 4">
    <name type="scientific">Novosphingobium ginsenosidimutans</name>
    <dbReference type="NCBI Taxonomy" id="1176536"/>
    <lineage>
        <taxon>Bacteria</taxon>
        <taxon>Pseudomonadati</taxon>
        <taxon>Pseudomonadota</taxon>
        <taxon>Alphaproteobacteria</taxon>
        <taxon>Sphingomonadales</taxon>
        <taxon>Sphingomonadaceae</taxon>
        <taxon>Novosphingobium</taxon>
    </lineage>
</organism>
<dbReference type="SUPFAM" id="SSF55785">
    <property type="entry name" value="PYP-like sensor domain (PAS domain)"/>
    <property type="match status" value="1"/>
</dbReference>
<dbReference type="InterPro" id="IPR013656">
    <property type="entry name" value="PAS_4"/>
</dbReference>
<proteinExistence type="predicted"/>
<evidence type="ECO:0000313" key="4">
    <source>
        <dbReference type="Proteomes" id="UP000321172"/>
    </source>
</evidence>
<dbReference type="Gene3D" id="3.30.70.270">
    <property type="match status" value="1"/>
</dbReference>
<dbReference type="InterPro" id="IPR035965">
    <property type="entry name" value="PAS-like_dom_sf"/>
</dbReference>